<name>A0ABD3P788_9STRA</name>
<dbReference type="InterPro" id="IPR005024">
    <property type="entry name" value="Snf7_fam"/>
</dbReference>
<dbReference type="EMBL" id="JABMIG020000251">
    <property type="protein sequence ID" value="KAL3783788.1"/>
    <property type="molecule type" value="Genomic_DNA"/>
</dbReference>
<proteinExistence type="predicted"/>
<sequence>MAKAYLRIMGNSVSLEEELINLRMTSKSMQRSSKKCEKNEKAAVDKLKKAIKQGNPEGARIYAQDAIREKNQALNCLRLASRIDAVASRLDTAVRMNTVTKSMKAVVKGMDKGLASMDVDKISAVMDKFEQQFEDLDVKAAYMDQAMNSTTASATPVDQVDELVKMVADENNLELGVAFSDLGPVGKIKEQQKEPEKKQAVAVEDDLEARLANLRG</sequence>
<dbReference type="Gene3D" id="6.10.140.1230">
    <property type="match status" value="1"/>
</dbReference>
<evidence type="ECO:0000313" key="2">
    <source>
        <dbReference type="Proteomes" id="UP001516023"/>
    </source>
</evidence>
<accession>A0ABD3P788</accession>
<reference evidence="1 2" key="1">
    <citation type="journal article" date="2020" name="G3 (Bethesda)">
        <title>Improved Reference Genome for Cyclotella cryptica CCMP332, a Model for Cell Wall Morphogenesis, Salinity Adaptation, and Lipid Production in Diatoms (Bacillariophyta).</title>
        <authorList>
            <person name="Roberts W.R."/>
            <person name="Downey K.M."/>
            <person name="Ruck E.C."/>
            <person name="Traller J.C."/>
            <person name="Alverson A.J."/>
        </authorList>
    </citation>
    <scope>NUCLEOTIDE SEQUENCE [LARGE SCALE GENOMIC DNA]</scope>
    <source>
        <strain evidence="1 2">CCMP332</strain>
    </source>
</reference>
<comment type="caution">
    <text evidence="1">The sequence shown here is derived from an EMBL/GenBank/DDBJ whole genome shotgun (WGS) entry which is preliminary data.</text>
</comment>
<gene>
    <name evidence="1" type="ORF">HJC23_000377</name>
</gene>
<dbReference type="AlphaFoldDB" id="A0ABD3P788"/>
<dbReference type="Pfam" id="PF03357">
    <property type="entry name" value="Snf7"/>
    <property type="match status" value="1"/>
</dbReference>
<organism evidence="1 2">
    <name type="scientific">Cyclotella cryptica</name>
    <dbReference type="NCBI Taxonomy" id="29204"/>
    <lineage>
        <taxon>Eukaryota</taxon>
        <taxon>Sar</taxon>
        <taxon>Stramenopiles</taxon>
        <taxon>Ochrophyta</taxon>
        <taxon>Bacillariophyta</taxon>
        <taxon>Coscinodiscophyceae</taxon>
        <taxon>Thalassiosirophycidae</taxon>
        <taxon>Stephanodiscales</taxon>
        <taxon>Stephanodiscaceae</taxon>
        <taxon>Cyclotella</taxon>
    </lineage>
</organism>
<dbReference type="Proteomes" id="UP001516023">
    <property type="component" value="Unassembled WGS sequence"/>
</dbReference>
<protein>
    <submittedName>
        <fullName evidence="1">Uncharacterized protein</fullName>
    </submittedName>
</protein>
<dbReference type="PANTHER" id="PTHR10476">
    <property type="entry name" value="CHARGED MULTIVESICULAR BODY PROTEIN"/>
    <property type="match status" value="1"/>
</dbReference>
<keyword evidence="2" id="KW-1185">Reference proteome</keyword>
<evidence type="ECO:0000313" key="1">
    <source>
        <dbReference type="EMBL" id="KAL3783788.1"/>
    </source>
</evidence>